<protein>
    <submittedName>
        <fullName evidence="1">Uncharacterized protein</fullName>
    </submittedName>
</protein>
<name>A0AAU9SQ97_THLAR</name>
<gene>
    <name evidence="1" type="ORF">TAV2_LOCUS21325</name>
</gene>
<keyword evidence="2" id="KW-1185">Reference proteome</keyword>
<proteinExistence type="predicted"/>
<dbReference type="AlphaFoldDB" id="A0AAU9SQ97"/>
<dbReference type="Proteomes" id="UP000836841">
    <property type="component" value="Chromosome 6"/>
</dbReference>
<reference evidence="1 2" key="1">
    <citation type="submission" date="2022-03" db="EMBL/GenBank/DDBJ databases">
        <authorList>
            <person name="Nunn A."/>
            <person name="Chopra R."/>
            <person name="Nunn A."/>
            <person name="Contreras Garrido A."/>
        </authorList>
    </citation>
    <scope>NUCLEOTIDE SEQUENCE [LARGE SCALE GENOMIC DNA]</scope>
</reference>
<organism evidence="1 2">
    <name type="scientific">Thlaspi arvense</name>
    <name type="common">Field penny-cress</name>
    <dbReference type="NCBI Taxonomy" id="13288"/>
    <lineage>
        <taxon>Eukaryota</taxon>
        <taxon>Viridiplantae</taxon>
        <taxon>Streptophyta</taxon>
        <taxon>Embryophyta</taxon>
        <taxon>Tracheophyta</taxon>
        <taxon>Spermatophyta</taxon>
        <taxon>Magnoliopsida</taxon>
        <taxon>eudicotyledons</taxon>
        <taxon>Gunneridae</taxon>
        <taxon>Pentapetalae</taxon>
        <taxon>rosids</taxon>
        <taxon>malvids</taxon>
        <taxon>Brassicales</taxon>
        <taxon>Brassicaceae</taxon>
        <taxon>Thlaspideae</taxon>
        <taxon>Thlaspi</taxon>
    </lineage>
</organism>
<evidence type="ECO:0000313" key="1">
    <source>
        <dbReference type="EMBL" id="CAH2070647.1"/>
    </source>
</evidence>
<dbReference type="EMBL" id="OU466862">
    <property type="protein sequence ID" value="CAH2070647.1"/>
    <property type="molecule type" value="Genomic_DNA"/>
</dbReference>
<accession>A0AAU9SQ97</accession>
<sequence length="210" mass="23225">MTSLAADESLQPSLATDESHTEIEILYCQRVHAFPSSSLVLGIEISHPSREKNSDSLEFSRHIRLYLFVDSEISGGLALAVISSSPPGETFCCLSCLPFVQDVKVNNLIEDIRENRLNTNAWNVIEASVSKKRHVPQQSSQIKNTTKIHFAEAATAEVSDECYVERNKTNVGQNSGNIRVTSETEKANIGIVKMVKALTEKVENMKTEMA</sequence>
<evidence type="ECO:0000313" key="2">
    <source>
        <dbReference type="Proteomes" id="UP000836841"/>
    </source>
</evidence>